<dbReference type="Pfam" id="PF07995">
    <property type="entry name" value="GSDH"/>
    <property type="match status" value="1"/>
</dbReference>
<accession>A0A6J6ZAV2</accession>
<name>A0A6J6ZAV2_9ZZZZ</name>
<dbReference type="AlphaFoldDB" id="A0A6J6ZAV2"/>
<dbReference type="PROSITE" id="PS51257">
    <property type="entry name" value="PROKAR_LIPOPROTEIN"/>
    <property type="match status" value="1"/>
</dbReference>
<sequence>MRRFLIAGLVAVSAVACSNSQPSDSPAASASLPAASASLPAVSLAPLPAVSLEPLKADFENPIAGAALPGTDSLLIAERAGRVILVNRSDAGQVTSTETALDIEKLVGSTDAERGLLGIAVRPDGSELLLSYTSSKDGSSQLDSYKLNGATVEPSSRKSVLSVEQPYENHNGGHIAFGPDGFLYMSLGDGGSSGDPDGNAQNREVLLGKILRLDPDAEQAVAADNPFVNTPGAQPQIWLTGVRNPWRFSFDSATGDLWVGDVGQNQTEEINFLPTSQGAGRGANLGWDIYEGTAEFEDPNPATGASSAGPFTQPLVSYSHDEGCSVTGGVVYRGKAIPALQGAYLYTDFCNPEIKTIRPDPVTQPDSGAEPRVEPLGVELASTVGFFEDSSGEILVISLTEGVFQIVDQT</sequence>
<dbReference type="InterPro" id="IPR011042">
    <property type="entry name" value="6-blade_b-propeller_TolB-like"/>
</dbReference>
<evidence type="ECO:0000259" key="1">
    <source>
        <dbReference type="Pfam" id="PF07995"/>
    </source>
</evidence>
<dbReference type="InterPro" id="IPR011041">
    <property type="entry name" value="Quinoprot_gluc/sorb_DH_b-prop"/>
</dbReference>
<protein>
    <submittedName>
        <fullName evidence="2">Unannotated protein</fullName>
    </submittedName>
</protein>
<evidence type="ECO:0000313" key="2">
    <source>
        <dbReference type="EMBL" id="CAB4818639.1"/>
    </source>
</evidence>
<proteinExistence type="predicted"/>
<dbReference type="EMBL" id="CAFAAQ010000183">
    <property type="protein sequence ID" value="CAB4818639.1"/>
    <property type="molecule type" value="Genomic_DNA"/>
</dbReference>
<dbReference type="Gene3D" id="2.120.10.30">
    <property type="entry name" value="TolB, C-terminal domain"/>
    <property type="match status" value="1"/>
</dbReference>
<dbReference type="PANTHER" id="PTHR19328:SF75">
    <property type="entry name" value="ALDOSE SUGAR DEHYDROGENASE YLII"/>
    <property type="match status" value="1"/>
</dbReference>
<dbReference type="PANTHER" id="PTHR19328">
    <property type="entry name" value="HEDGEHOG-INTERACTING PROTEIN"/>
    <property type="match status" value="1"/>
</dbReference>
<organism evidence="2">
    <name type="scientific">freshwater metagenome</name>
    <dbReference type="NCBI Taxonomy" id="449393"/>
    <lineage>
        <taxon>unclassified sequences</taxon>
        <taxon>metagenomes</taxon>
        <taxon>ecological metagenomes</taxon>
    </lineage>
</organism>
<dbReference type="InterPro" id="IPR012938">
    <property type="entry name" value="Glc/Sorbosone_DH"/>
</dbReference>
<feature type="domain" description="Glucose/Sorbosone dehydrogenase" evidence="1">
    <location>
        <begin position="59"/>
        <end position="356"/>
    </location>
</feature>
<reference evidence="2" key="1">
    <citation type="submission" date="2020-05" db="EMBL/GenBank/DDBJ databases">
        <authorList>
            <person name="Chiriac C."/>
            <person name="Salcher M."/>
            <person name="Ghai R."/>
            <person name="Kavagutti S V."/>
        </authorList>
    </citation>
    <scope>NUCLEOTIDE SEQUENCE</scope>
</reference>
<gene>
    <name evidence="2" type="ORF">UFOPK3046_01629</name>
</gene>
<dbReference type="SUPFAM" id="SSF50952">
    <property type="entry name" value="Soluble quinoprotein glucose dehydrogenase"/>
    <property type="match status" value="1"/>
</dbReference>